<keyword evidence="5" id="KW-0378">Hydrolase</keyword>
<name>A0A2R6B949_9ARCH</name>
<evidence type="ECO:0000256" key="1">
    <source>
        <dbReference type="ARBA" id="ARBA00001941"/>
    </source>
</evidence>
<dbReference type="GO" id="GO:0046872">
    <property type="term" value="F:metal ion binding"/>
    <property type="evidence" value="ECO:0007669"/>
    <property type="project" value="UniProtKB-KW"/>
</dbReference>
<evidence type="ECO:0000256" key="3">
    <source>
        <dbReference type="ARBA" id="ARBA00006247"/>
    </source>
</evidence>
<dbReference type="PANTHER" id="PTHR43808">
    <property type="entry name" value="ACETYLORNITHINE DEACETYLASE"/>
    <property type="match status" value="1"/>
</dbReference>
<dbReference type="SUPFAM" id="SSF53187">
    <property type="entry name" value="Zn-dependent exopeptidases"/>
    <property type="match status" value="1"/>
</dbReference>
<keyword evidence="6" id="KW-0862">Zinc</keyword>
<evidence type="ECO:0000313" key="9">
    <source>
        <dbReference type="EMBL" id="PSN94988.1"/>
    </source>
</evidence>
<evidence type="ECO:0000256" key="5">
    <source>
        <dbReference type="ARBA" id="ARBA00022801"/>
    </source>
</evidence>
<evidence type="ECO:0000256" key="7">
    <source>
        <dbReference type="ARBA" id="ARBA00023285"/>
    </source>
</evidence>
<comment type="similarity">
    <text evidence="3">Belongs to the peptidase M20A family.</text>
</comment>
<proteinExistence type="inferred from homology"/>
<reference evidence="9 10" key="1">
    <citation type="submission" date="2017-04" db="EMBL/GenBank/DDBJ databases">
        <title>Novel microbial lineages endemic to geothermal iron-oxide mats fill important gaps in the evolutionary history of Archaea.</title>
        <authorList>
            <person name="Jay Z.J."/>
            <person name="Beam J.P."/>
            <person name="Dlakic M."/>
            <person name="Rusch D.B."/>
            <person name="Kozubal M.A."/>
            <person name="Inskeep W.P."/>
        </authorList>
    </citation>
    <scope>NUCLEOTIDE SEQUENCE [LARGE SCALE GENOMIC DNA]</scope>
    <source>
        <strain evidence="9">ECH_B_2</strain>
    </source>
</reference>
<dbReference type="SUPFAM" id="SSF55031">
    <property type="entry name" value="Bacterial exopeptidase dimerisation domain"/>
    <property type="match status" value="1"/>
</dbReference>
<comment type="cofactor">
    <cofactor evidence="2">
        <name>Zn(2+)</name>
        <dbReference type="ChEBI" id="CHEBI:29105"/>
    </cofactor>
</comment>
<evidence type="ECO:0000256" key="4">
    <source>
        <dbReference type="ARBA" id="ARBA00022723"/>
    </source>
</evidence>
<dbReference type="AlphaFoldDB" id="A0A2R6B949"/>
<protein>
    <recommendedName>
        <fullName evidence="8">Peptidase M20 dimerisation domain-containing protein</fullName>
    </recommendedName>
</protein>
<dbReference type="InterPro" id="IPR011650">
    <property type="entry name" value="Peptidase_M20_dimer"/>
</dbReference>
<keyword evidence="4" id="KW-0479">Metal-binding</keyword>
<evidence type="ECO:0000256" key="2">
    <source>
        <dbReference type="ARBA" id="ARBA00001947"/>
    </source>
</evidence>
<dbReference type="InterPro" id="IPR050072">
    <property type="entry name" value="Peptidase_M20A"/>
</dbReference>
<dbReference type="Gene3D" id="3.40.630.10">
    <property type="entry name" value="Zn peptidases"/>
    <property type="match status" value="2"/>
</dbReference>
<dbReference type="PANTHER" id="PTHR43808:SF32">
    <property type="entry name" value="ARGE_DAPE-RELATED DEACYLASE"/>
    <property type="match status" value="1"/>
</dbReference>
<keyword evidence="7" id="KW-0170">Cobalt</keyword>
<dbReference type="EMBL" id="NEXH01000015">
    <property type="protein sequence ID" value="PSN94988.1"/>
    <property type="molecule type" value="Genomic_DNA"/>
</dbReference>
<sequence>MVSKTSPKNLDKALNELKNSEKEITRLVVNLIRFKSENPPVEDHDIQLFIRDFLRQAGLGCELHDPGDKAWALTSSFGDGNDGFIFYGHADVVPAGDPSRWIHPPFSGEVVGDRIHGRGASDMKAGLAAELFAYRLLYQNEVELPGRVEFVSVLDEENWHRTPIGWNTSDWLLTTGKLRGKACVMGEQSGIKKVCLGERGDYWVRLHSNAKPRHGSTPVYEDNACVKLFRVLESIHTTITKLRAEPPEDIRGIVYASPKHIAEDLGEAASITHDQLLEMLVKPTMNLGVVRGGTMINIVPDACEAEVAFCVPIGMRRESLHAAVSRMVEESGSVTLELLGESQSDPSYTKPDSRIAQTLKEEAADVLGVAPEFYVTQGTSDANVFRKHGVDTCFYGPGDFANTHGYNEFVSISAVTRIAQIYLKTAARYFA</sequence>
<dbReference type="Pfam" id="PF07687">
    <property type="entry name" value="M20_dimer"/>
    <property type="match status" value="1"/>
</dbReference>
<organism evidence="9 10">
    <name type="scientific">Candidatus Marsarchaeota G2 archaeon ECH_B_2</name>
    <dbReference type="NCBI Taxonomy" id="1978160"/>
    <lineage>
        <taxon>Archaea</taxon>
        <taxon>Candidatus Marsarchaeota</taxon>
        <taxon>Candidatus Marsarchaeota group 2</taxon>
    </lineage>
</organism>
<feature type="domain" description="Peptidase M20 dimerisation" evidence="8">
    <location>
        <begin position="197"/>
        <end position="330"/>
    </location>
</feature>
<gene>
    <name evidence="9" type="ORF">B9Q06_07320</name>
</gene>
<dbReference type="Proteomes" id="UP000241284">
    <property type="component" value="Unassembled WGS sequence"/>
</dbReference>
<evidence type="ECO:0000259" key="8">
    <source>
        <dbReference type="Pfam" id="PF07687"/>
    </source>
</evidence>
<dbReference type="InterPro" id="IPR002933">
    <property type="entry name" value="Peptidase_M20"/>
</dbReference>
<accession>A0A2R6B949</accession>
<comment type="cofactor">
    <cofactor evidence="1">
        <name>Co(2+)</name>
        <dbReference type="ChEBI" id="CHEBI:48828"/>
    </cofactor>
</comment>
<dbReference type="InterPro" id="IPR036264">
    <property type="entry name" value="Bact_exopeptidase_dim_dom"/>
</dbReference>
<dbReference type="GO" id="GO:0016787">
    <property type="term" value="F:hydrolase activity"/>
    <property type="evidence" value="ECO:0007669"/>
    <property type="project" value="UniProtKB-KW"/>
</dbReference>
<evidence type="ECO:0000313" key="10">
    <source>
        <dbReference type="Proteomes" id="UP000241284"/>
    </source>
</evidence>
<comment type="caution">
    <text evidence="9">The sequence shown here is derived from an EMBL/GenBank/DDBJ whole genome shotgun (WGS) entry which is preliminary data.</text>
</comment>
<dbReference type="InterPro" id="IPR010182">
    <property type="entry name" value="ArgE/DapE"/>
</dbReference>
<evidence type="ECO:0000256" key="6">
    <source>
        <dbReference type="ARBA" id="ARBA00022833"/>
    </source>
</evidence>
<dbReference type="Pfam" id="PF01546">
    <property type="entry name" value="Peptidase_M20"/>
    <property type="match status" value="1"/>
</dbReference>
<dbReference type="NCBIfam" id="TIGR01910">
    <property type="entry name" value="DapE-ArgE"/>
    <property type="match status" value="1"/>
</dbReference>